<dbReference type="Pfam" id="PF12840">
    <property type="entry name" value="HTH_20"/>
    <property type="match status" value="1"/>
</dbReference>
<name>A0ABD6BEV9_9EURY</name>
<dbReference type="AlphaFoldDB" id="A0ABD6BEV9"/>
<dbReference type="SUPFAM" id="SSF46785">
    <property type="entry name" value="Winged helix' DNA-binding domain"/>
    <property type="match status" value="1"/>
</dbReference>
<dbReference type="EMBL" id="JBHUDI010000003">
    <property type="protein sequence ID" value="MFD1563072.1"/>
    <property type="molecule type" value="Genomic_DNA"/>
</dbReference>
<dbReference type="CDD" id="cd00090">
    <property type="entry name" value="HTH_ARSR"/>
    <property type="match status" value="1"/>
</dbReference>
<evidence type="ECO:0000313" key="1">
    <source>
        <dbReference type="EMBL" id="MFD1563072.1"/>
    </source>
</evidence>
<evidence type="ECO:0000313" key="2">
    <source>
        <dbReference type="Proteomes" id="UP001597076"/>
    </source>
</evidence>
<gene>
    <name evidence="1" type="ORF">ACFR99_05880</name>
</gene>
<protein>
    <submittedName>
        <fullName evidence="1">Helix-turn-helix domain-containing protein</fullName>
    </submittedName>
</protein>
<reference evidence="1 2" key="1">
    <citation type="journal article" date="2019" name="Int. J. Syst. Evol. Microbiol.">
        <title>The Global Catalogue of Microorganisms (GCM) 10K type strain sequencing project: providing services to taxonomists for standard genome sequencing and annotation.</title>
        <authorList>
            <consortium name="The Broad Institute Genomics Platform"/>
            <consortium name="The Broad Institute Genome Sequencing Center for Infectious Disease"/>
            <person name="Wu L."/>
            <person name="Ma J."/>
        </authorList>
    </citation>
    <scope>NUCLEOTIDE SEQUENCE [LARGE SCALE GENOMIC DNA]</scope>
    <source>
        <strain evidence="1 2">CGMCC 1.12230</strain>
    </source>
</reference>
<organism evidence="1 2">
    <name type="scientific">Haloarchaeobius amylolyticus</name>
    <dbReference type="NCBI Taxonomy" id="1198296"/>
    <lineage>
        <taxon>Archaea</taxon>
        <taxon>Methanobacteriati</taxon>
        <taxon>Methanobacteriota</taxon>
        <taxon>Stenosarchaea group</taxon>
        <taxon>Halobacteria</taxon>
        <taxon>Halobacteriales</taxon>
        <taxon>Halorubellaceae</taxon>
        <taxon>Haloarchaeobius</taxon>
    </lineage>
</organism>
<dbReference type="Proteomes" id="UP001597076">
    <property type="component" value="Unassembled WGS sequence"/>
</dbReference>
<accession>A0ABD6BEV9</accession>
<dbReference type="RefSeq" id="WP_390285272.1">
    <property type="nucleotide sequence ID" value="NZ_JBHUDI010000003.1"/>
</dbReference>
<dbReference type="InterPro" id="IPR036390">
    <property type="entry name" value="WH_DNA-bd_sf"/>
</dbReference>
<dbReference type="Gene3D" id="1.10.10.10">
    <property type="entry name" value="Winged helix-like DNA-binding domain superfamily/Winged helix DNA-binding domain"/>
    <property type="match status" value="1"/>
</dbReference>
<sequence>MVLERSSAGDMPSFERIIAALDDASCQRILSVLDGPKTVPEVAAAADLPLSTAYRKFGQLTEAGLVTETVGVQHGSHYSSRYVVDFDRITIVLDDERAFRIAVDRSSDRSLGSWSNDSRET</sequence>
<keyword evidence="2" id="KW-1185">Reference proteome</keyword>
<dbReference type="InterPro" id="IPR036388">
    <property type="entry name" value="WH-like_DNA-bd_sf"/>
</dbReference>
<dbReference type="InterPro" id="IPR011991">
    <property type="entry name" value="ArsR-like_HTH"/>
</dbReference>
<proteinExistence type="predicted"/>
<comment type="caution">
    <text evidence="1">The sequence shown here is derived from an EMBL/GenBank/DDBJ whole genome shotgun (WGS) entry which is preliminary data.</text>
</comment>